<feature type="compositionally biased region" description="Polar residues" evidence="1">
    <location>
        <begin position="111"/>
        <end position="120"/>
    </location>
</feature>
<reference evidence="2 3" key="1">
    <citation type="submission" date="2019-01" db="EMBL/GenBank/DDBJ databases">
        <title>Draft genome sequence of Psathyrella aberdarensis IHI B618.</title>
        <authorList>
            <person name="Buettner E."/>
            <person name="Kellner H."/>
        </authorList>
    </citation>
    <scope>NUCLEOTIDE SEQUENCE [LARGE SCALE GENOMIC DNA]</scope>
    <source>
        <strain evidence="2 3">IHI B618</strain>
    </source>
</reference>
<dbReference type="EMBL" id="SDEE01001056">
    <property type="protein sequence ID" value="RXW12975.1"/>
    <property type="molecule type" value="Genomic_DNA"/>
</dbReference>
<protein>
    <submittedName>
        <fullName evidence="2">Uncharacterized protein</fullName>
    </submittedName>
</protein>
<proteinExistence type="predicted"/>
<dbReference type="AlphaFoldDB" id="A0A4Q2D4A9"/>
<keyword evidence="3" id="KW-1185">Reference proteome</keyword>
<gene>
    <name evidence="2" type="ORF">EST38_g12877</name>
</gene>
<feature type="region of interest" description="Disordered" evidence="1">
    <location>
        <begin position="93"/>
        <end position="142"/>
    </location>
</feature>
<name>A0A4Q2D4A9_9AGAR</name>
<dbReference type="Proteomes" id="UP000290288">
    <property type="component" value="Unassembled WGS sequence"/>
</dbReference>
<evidence type="ECO:0000313" key="3">
    <source>
        <dbReference type="Proteomes" id="UP000290288"/>
    </source>
</evidence>
<sequence>MDALEGHSIFKACSAELDTLRARQNTQGKRLRQLEEALQLCKTFSAGNAKRLEAMRDLTKIYQTTKEELEGQTKAVQEQNEKKRMVLDELYRELERETFGPPKPSVPSGDSLGSYSTSENSHLDIDVSDEGSTVEVSDDESV</sequence>
<comment type="caution">
    <text evidence="2">The sequence shown here is derived from an EMBL/GenBank/DDBJ whole genome shotgun (WGS) entry which is preliminary data.</text>
</comment>
<organism evidence="2 3">
    <name type="scientific">Candolleomyces aberdarensis</name>
    <dbReference type="NCBI Taxonomy" id="2316362"/>
    <lineage>
        <taxon>Eukaryota</taxon>
        <taxon>Fungi</taxon>
        <taxon>Dikarya</taxon>
        <taxon>Basidiomycota</taxon>
        <taxon>Agaricomycotina</taxon>
        <taxon>Agaricomycetes</taxon>
        <taxon>Agaricomycetidae</taxon>
        <taxon>Agaricales</taxon>
        <taxon>Agaricineae</taxon>
        <taxon>Psathyrellaceae</taxon>
        <taxon>Candolleomyces</taxon>
    </lineage>
</organism>
<evidence type="ECO:0000313" key="2">
    <source>
        <dbReference type="EMBL" id="RXW12975.1"/>
    </source>
</evidence>
<evidence type="ECO:0000256" key="1">
    <source>
        <dbReference type="SAM" id="MobiDB-lite"/>
    </source>
</evidence>
<accession>A0A4Q2D4A9</accession>